<dbReference type="Proteomes" id="UP000828042">
    <property type="component" value="Segment"/>
</dbReference>
<organism evidence="1 2">
    <name type="scientific">uncultured phage cr16_1</name>
    <dbReference type="NCBI Taxonomy" id="2986414"/>
    <lineage>
        <taxon>Viruses</taxon>
        <taxon>Duplodnaviria</taxon>
        <taxon>Heunggongvirae</taxon>
        <taxon>Uroviricota</taxon>
        <taxon>Caudoviricetes</taxon>
        <taxon>Crassvirales</taxon>
        <taxon>Suoliviridae</taxon>
        <taxon>Loutivirinae</taxon>
        <taxon>Buchavirus</taxon>
        <taxon>Buchavirus hiberniae</taxon>
    </lineage>
</organism>
<proteinExistence type="predicted"/>
<keyword evidence="2" id="KW-1185">Reference proteome</keyword>
<sequence>MGQKRIQANLYKRYGKEEAEKRIIAHRKKAVKNFAKEILYLQIIAENKTKNQTAYDNRKLVKAGERESCKQRKRRLRKEYLAKKEE</sequence>
<reference evidence="1 2" key="1">
    <citation type="submission" date="2021-04" db="EMBL/GenBank/DDBJ databases">
        <authorList>
            <person name="Shkoporov A.N."/>
            <person name="Stockdale S.R."/>
            <person name="Guerin E."/>
            <person name="Ross R.P."/>
            <person name="Hill C."/>
        </authorList>
    </citation>
    <scope>NUCLEOTIDE SEQUENCE [LARGE SCALE GENOMIC DNA]</scope>
    <source>
        <strain evidence="2">cr16_1</strain>
    </source>
</reference>
<dbReference type="RefSeq" id="YP_010510170.1">
    <property type="nucleotide sequence ID" value="NC_067216.1"/>
</dbReference>
<protein>
    <submittedName>
        <fullName evidence="1">Uncharacterized protein</fullName>
    </submittedName>
</protein>
<evidence type="ECO:0000313" key="1">
    <source>
        <dbReference type="EMBL" id="QWM91230.1"/>
    </source>
</evidence>
<name>A0AAE7RYQ2_9CAUD</name>
<dbReference type="GeneID" id="75687681"/>
<dbReference type="KEGG" id="vg:75687681"/>
<dbReference type="EMBL" id="MZ130498">
    <property type="protein sequence ID" value="QWM91230.1"/>
    <property type="molecule type" value="Genomic_DNA"/>
</dbReference>
<gene>
    <name evidence="1" type="primary">gp_77052</name>
</gene>
<evidence type="ECO:0000313" key="2">
    <source>
        <dbReference type="Proteomes" id="UP000828042"/>
    </source>
</evidence>
<accession>A0AAE7RYQ2</accession>